<evidence type="ECO:0000256" key="3">
    <source>
        <dbReference type="ARBA" id="ARBA00022679"/>
    </source>
</evidence>
<dbReference type="GO" id="GO:0008168">
    <property type="term" value="F:methyltransferase activity"/>
    <property type="evidence" value="ECO:0007669"/>
    <property type="project" value="UniProtKB-KW"/>
</dbReference>
<dbReference type="SUPFAM" id="SSF53335">
    <property type="entry name" value="S-adenosyl-L-methionine-dependent methyltransferases"/>
    <property type="match status" value="1"/>
</dbReference>
<dbReference type="InterPro" id="IPR050723">
    <property type="entry name" value="CFA/CMAS"/>
</dbReference>
<name>A0AB39U775_9BIFI</name>
<dbReference type="RefSeq" id="WP_369344436.1">
    <property type="nucleotide sequence ID" value="NZ_CP129674.1"/>
</dbReference>
<dbReference type="PANTHER" id="PTHR43667">
    <property type="entry name" value="CYCLOPROPANE-FATTY-ACYL-PHOSPHOLIPID SYNTHASE"/>
    <property type="match status" value="1"/>
</dbReference>
<accession>A0AB39U775</accession>
<dbReference type="Pfam" id="PF02353">
    <property type="entry name" value="CMAS"/>
    <property type="match status" value="1"/>
</dbReference>
<keyword evidence="3 6" id="KW-0808">Transferase</keyword>
<dbReference type="GO" id="GO:0008610">
    <property type="term" value="P:lipid biosynthetic process"/>
    <property type="evidence" value="ECO:0007669"/>
    <property type="project" value="InterPro"/>
</dbReference>
<dbReference type="CDD" id="cd02440">
    <property type="entry name" value="AdoMet_MTases"/>
    <property type="match status" value="1"/>
</dbReference>
<dbReference type="EC" id="2.1.1.-" evidence="6"/>
<dbReference type="PANTHER" id="PTHR43667:SF1">
    <property type="entry name" value="CYCLOPROPANE-FATTY-ACYL-PHOSPHOLIPID SYNTHASE"/>
    <property type="match status" value="1"/>
</dbReference>
<keyword evidence="5" id="KW-0443">Lipid metabolism</keyword>
<proteinExistence type="inferred from homology"/>
<evidence type="ECO:0000256" key="1">
    <source>
        <dbReference type="ARBA" id="ARBA00010815"/>
    </source>
</evidence>
<dbReference type="EMBL" id="CP129674">
    <property type="protein sequence ID" value="XDS44890.1"/>
    <property type="molecule type" value="Genomic_DNA"/>
</dbReference>
<gene>
    <name evidence="6" type="ORF">QN215_01800</name>
</gene>
<dbReference type="InterPro" id="IPR029063">
    <property type="entry name" value="SAM-dependent_MTases_sf"/>
</dbReference>
<dbReference type="KEGG" id="baqk:QN215_01800"/>
<sequence length="430" mass="48841">MAKHRMNVAEMVEAFIDPDAPLQVTAFDGSHCGNDDAQLHLEVRNSRAVYYIFENPNDLGLARAYLQGDIASPELTPGDPYEVFKQLQELQAQFHKPTAATLANITSSILSHGFHVPKPPEIELPSVAKRISEGILPHTKKGDAATVSYHYDLSNEFYNLFLGPSMTYTCACFDSEDDSLEKAEYNKLNLVLDKLNLKSGDYLLDIGCGWGSMEVTAAKRGIHVIGVTLSEEQVQWANDWIRKEGLEDLAEVRLEDYRDIPESGFDGICSLGMMEHVGHKHYPAYFKEMLEKLRPGGMLLNHQITRTNSHQGKRAGGFIDRYIFPDGELASPGEIEYVINNVGFEVINQENLRQHYALTLMNWNKNLQRNWKKAVDMVGEQKARLWGMYMAGSRFNFEMNTIQIHQFLCIKPDPETGTTTYPLRPWWPRH</sequence>
<evidence type="ECO:0000256" key="5">
    <source>
        <dbReference type="ARBA" id="ARBA00023098"/>
    </source>
</evidence>
<protein>
    <submittedName>
        <fullName evidence="6">Class I SAM-dependent methyltransferase</fullName>
        <ecNumber evidence="6">2.1.1.-</ecNumber>
    </submittedName>
</protein>
<evidence type="ECO:0000256" key="2">
    <source>
        <dbReference type="ARBA" id="ARBA00022603"/>
    </source>
</evidence>
<organism evidence="6">
    <name type="scientific">Bifidobacterium aquikefiricola</name>
    <dbReference type="NCBI Taxonomy" id="3059038"/>
    <lineage>
        <taxon>Bacteria</taxon>
        <taxon>Bacillati</taxon>
        <taxon>Actinomycetota</taxon>
        <taxon>Actinomycetes</taxon>
        <taxon>Bifidobacteriales</taxon>
        <taxon>Bifidobacteriaceae</taxon>
        <taxon>Bifidobacterium</taxon>
    </lineage>
</organism>
<dbReference type="AlphaFoldDB" id="A0AB39U775"/>
<dbReference type="InterPro" id="IPR003333">
    <property type="entry name" value="CMAS"/>
</dbReference>
<dbReference type="Gene3D" id="3.40.50.150">
    <property type="entry name" value="Vaccinia Virus protein VP39"/>
    <property type="match status" value="1"/>
</dbReference>
<comment type="similarity">
    <text evidence="1">Belongs to the CFA/CMAS family.</text>
</comment>
<reference evidence="6" key="1">
    <citation type="submission" date="2023-07" db="EMBL/GenBank/DDBJ databases">
        <title>Bifidobacterium aquikefiriaerophilum sp. nov. and Bifidobacterium eccum sp. nov., isolated from water kefir.</title>
        <authorList>
            <person name="Breselge S."/>
            <person name="Bellassi P."/>
            <person name="Barcenilla C."/>
            <person name="Alvarez-Ordonez A."/>
            <person name="Morelli L."/>
            <person name="Cotter P.D."/>
        </authorList>
    </citation>
    <scope>NUCLEOTIDE SEQUENCE</scope>
    <source>
        <strain evidence="6">WK041_4_12</strain>
    </source>
</reference>
<keyword evidence="4" id="KW-0949">S-adenosyl-L-methionine</keyword>
<keyword evidence="2 6" id="KW-0489">Methyltransferase</keyword>
<evidence type="ECO:0000256" key="4">
    <source>
        <dbReference type="ARBA" id="ARBA00022691"/>
    </source>
</evidence>
<dbReference type="GO" id="GO:0032259">
    <property type="term" value="P:methylation"/>
    <property type="evidence" value="ECO:0007669"/>
    <property type="project" value="UniProtKB-KW"/>
</dbReference>
<evidence type="ECO:0000313" key="6">
    <source>
        <dbReference type="EMBL" id="XDS44890.1"/>
    </source>
</evidence>
<dbReference type="PIRSF" id="PIRSF003085">
    <property type="entry name" value="CMAS"/>
    <property type="match status" value="1"/>
</dbReference>